<reference evidence="1" key="1">
    <citation type="submission" date="2022-04" db="EMBL/GenBank/DDBJ databases">
        <title>Carnegiea gigantea Genome sequencing and assembly v2.</title>
        <authorList>
            <person name="Copetti D."/>
            <person name="Sanderson M.J."/>
            <person name="Burquez A."/>
            <person name="Wojciechowski M.F."/>
        </authorList>
    </citation>
    <scope>NUCLEOTIDE SEQUENCE</scope>
    <source>
        <strain evidence="1">SGP5-SGP5p</strain>
        <tissue evidence="1">Aerial part</tissue>
    </source>
</reference>
<sequence length="182" mass="21014">MSQEKLREEGRIRLYTIPFWPAGQQEVASLPPAYARQWPPLVQEWHPQSQRPSAGPSLDLHKTNRKSVLKDQKAGHGEKEFLSVTRLASSLVGPLHRLNCLSHEPRDRPRPIVLMYIEHKVMGSSSFLNRTLPQPDSWHRKRKSYFQYFSFDFFSMAVMKPGLLLKQYHPKSPVSLGAHSTM</sequence>
<keyword evidence="2" id="KW-1185">Reference proteome</keyword>
<dbReference type="EMBL" id="JAKOGI010001233">
    <property type="protein sequence ID" value="KAJ8426832.1"/>
    <property type="molecule type" value="Genomic_DNA"/>
</dbReference>
<dbReference type="Proteomes" id="UP001153076">
    <property type="component" value="Unassembled WGS sequence"/>
</dbReference>
<comment type="caution">
    <text evidence="1">The sequence shown here is derived from an EMBL/GenBank/DDBJ whole genome shotgun (WGS) entry which is preliminary data.</text>
</comment>
<proteinExistence type="predicted"/>
<protein>
    <submittedName>
        <fullName evidence="1">Uncharacterized protein</fullName>
    </submittedName>
</protein>
<dbReference type="AlphaFoldDB" id="A0A9Q1GSD1"/>
<accession>A0A9Q1GSD1</accession>
<organism evidence="1 2">
    <name type="scientific">Carnegiea gigantea</name>
    <dbReference type="NCBI Taxonomy" id="171969"/>
    <lineage>
        <taxon>Eukaryota</taxon>
        <taxon>Viridiplantae</taxon>
        <taxon>Streptophyta</taxon>
        <taxon>Embryophyta</taxon>
        <taxon>Tracheophyta</taxon>
        <taxon>Spermatophyta</taxon>
        <taxon>Magnoliopsida</taxon>
        <taxon>eudicotyledons</taxon>
        <taxon>Gunneridae</taxon>
        <taxon>Pentapetalae</taxon>
        <taxon>Caryophyllales</taxon>
        <taxon>Cactineae</taxon>
        <taxon>Cactaceae</taxon>
        <taxon>Cactoideae</taxon>
        <taxon>Echinocereeae</taxon>
        <taxon>Carnegiea</taxon>
    </lineage>
</organism>
<gene>
    <name evidence="1" type="ORF">Cgig2_025770</name>
</gene>
<evidence type="ECO:0000313" key="1">
    <source>
        <dbReference type="EMBL" id="KAJ8426832.1"/>
    </source>
</evidence>
<name>A0A9Q1GSD1_9CARY</name>
<evidence type="ECO:0000313" key="2">
    <source>
        <dbReference type="Proteomes" id="UP001153076"/>
    </source>
</evidence>